<feature type="transmembrane region" description="Helical" evidence="6">
    <location>
        <begin position="258"/>
        <end position="286"/>
    </location>
</feature>
<keyword evidence="5 6" id="KW-0472">Membrane</keyword>
<dbReference type="STRING" id="538381.GCA_001696535_04185"/>
<dbReference type="PANTHER" id="PTHR30250:SF11">
    <property type="entry name" value="O-ANTIGEN TRANSPORTER-RELATED"/>
    <property type="match status" value="1"/>
</dbReference>
<name>A0A285S2F3_9HYPH</name>
<protein>
    <submittedName>
        <fullName evidence="7">Membrane protein involved in the export of O-antigen and teichoic acid</fullName>
    </submittedName>
</protein>
<organism evidence="7 8">
    <name type="scientific">Stappia indica</name>
    <dbReference type="NCBI Taxonomy" id="538381"/>
    <lineage>
        <taxon>Bacteria</taxon>
        <taxon>Pseudomonadati</taxon>
        <taxon>Pseudomonadota</taxon>
        <taxon>Alphaproteobacteria</taxon>
        <taxon>Hyphomicrobiales</taxon>
        <taxon>Stappiaceae</taxon>
        <taxon>Stappia</taxon>
    </lineage>
</organism>
<keyword evidence="4 6" id="KW-1133">Transmembrane helix</keyword>
<dbReference type="EMBL" id="OBML01000003">
    <property type="protein sequence ID" value="SOB99244.1"/>
    <property type="molecule type" value="Genomic_DNA"/>
</dbReference>
<evidence type="ECO:0000256" key="4">
    <source>
        <dbReference type="ARBA" id="ARBA00022989"/>
    </source>
</evidence>
<keyword evidence="8" id="KW-1185">Reference proteome</keyword>
<evidence type="ECO:0000256" key="2">
    <source>
        <dbReference type="ARBA" id="ARBA00022475"/>
    </source>
</evidence>
<dbReference type="InterPro" id="IPR002797">
    <property type="entry name" value="Polysacc_synth"/>
</dbReference>
<dbReference type="RefSeq" id="WP_097174241.1">
    <property type="nucleotide sequence ID" value="NZ_OBML01000003.1"/>
</dbReference>
<comment type="subcellular location">
    <subcellularLocation>
        <location evidence="1">Cell membrane</location>
        <topology evidence="1">Multi-pass membrane protein</topology>
    </subcellularLocation>
</comment>
<dbReference type="GO" id="GO:0005886">
    <property type="term" value="C:plasma membrane"/>
    <property type="evidence" value="ECO:0007669"/>
    <property type="project" value="UniProtKB-SubCell"/>
</dbReference>
<dbReference type="Pfam" id="PF01943">
    <property type="entry name" value="Polysacc_synt"/>
    <property type="match status" value="1"/>
</dbReference>
<evidence type="ECO:0000256" key="1">
    <source>
        <dbReference type="ARBA" id="ARBA00004651"/>
    </source>
</evidence>
<feature type="transmembrane region" description="Helical" evidence="6">
    <location>
        <begin position="214"/>
        <end position="237"/>
    </location>
</feature>
<dbReference type="AlphaFoldDB" id="A0A285S2F3"/>
<proteinExistence type="predicted"/>
<feature type="transmembrane region" description="Helical" evidence="6">
    <location>
        <begin position="75"/>
        <end position="104"/>
    </location>
</feature>
<sequence length="471" mass="50523">MRLSPVTWAERILPAALFARAQPLLVRCEQILNGEPDASRAQRMALAVFAIRVLGAVLAYVMQVILARLMGGHEYGIYVVVWTLVVVLGIFAPLGFSSSVLRLIPEYRAQGHHGRLRALLVGSRLAGGLAATGIALAGILAVWLAGDLIASHYVLPLALGAVCLPLFTIGSIQDGIARAHDWPLLAMLPTFIWRPLAILAGMAIAIWAGVPATATNACIVTILATWGVALVQMLVLSRSLPREPASRPLSGDWTFRDWLRISLPILLVEGFFQLITSADVVMVSLWEDPHQVAIYFAASKTPALAHFVYFAVRSATAHRYSHLYHAGAREELGAFVADTARWTFWPTLAMCALLVPVGPLLLSLFGPDFTSGYPAMLILLAGVLARACVGPADALLTMADQQGRCARIYALAFVLNLALNVTLIPLLGINGAAIATAGAMIFEACALRHQARRHLGVDPFILAPRAPQAAP</sequence>
<evidence type="ECO:0000313" key="8">
    <source>
        <dbReference type="Proteomes" id="UP000219331"/>
    </source>
</evidence>
<feature type="transmembrane region" description="Helical" evidence="6">
    <location>
        <begin position="125"/>
        <end position="146"/>
    </location>
</feature>
<evidence type="ECO:0000256" key="6">
    <source>
        <dbReference type="SAM" id="Phobius"/>
    </source>
</evidence>
<evidence type="ECO:0000313" key="7">
    <source>
        <dbReference type="EMBL" id="SOB99244.1"/>
    </source>
</evidence>
<evidence type="ECO:0000256" key="3">
    <source>
        <dbReference type="ARBA" id="ARBA00022692"/>
    </source>
</evidence>
<keyword evidence="2" id="KW-1003">Cell membrane</keyword>
<feature type="transmembrane region" description="Helical" evidence="6">
    <location>
        <begin position="184"/>
        <end position="208"/>
    </location>
</feature>
<keyword evidence="3 6" id="KW-0812">Transmembrane</keyword>
<feature type="transmembrane region" description="Helical" evidence="6">
    <location>
        <begin position="344"/>
        <end position="366"/>
    </location>
</feature>
<reference evidence="7 8" key="1">
    <citation type="submission" date="2017-08" db="EMBL/GenBank/DDBJ databases">
        <authorList>
            <person name="de Groot N.N."/>
        </authorList>
    </citation>
    <scope>NUCLEOTIDE SEQUENCE [LARGE SCALE GENOMIC DNA]</scope>
    <source>
        <strain evidence="7 8">USBA 352</strain>
    </source>
</reference>
<feature type="transmembrane region" description="Helical" evidence="6">
    <location>
        <begin position="408"/>
        <end position="427"/>
    </location>
</feature>
<dbReference type="OrthoDB" id="9800982at2"/>
<dbReference type="PANTHER" id="PTHR30250">
    <property type="entry name" value="PST FAMILY PREDICTED COLANIC ACID TRANSPORTER"/>
    <property type="match status" value="1"/>
</dbReference>
<feature type="transmembrane region" description="Helical" evidence="6">
    <location>
        <begin position="49"/>
        <end position="69"/>
    </location>
</feature>
<feature type="transmembrane region" description="Helical" evidence="6">
    <location>
        <begin position="152"/>
        <end position="172"/>
    </location>
</feature>
<evidence type="ECO:0000256" key="5">
    <source>
        <dbReference type="ARBA" id="ARBA00023136"/>
    </source>
</evidence>
<feature type="transmembrane region" description="Helical" evidence="6">
    <location>
        <begin position="292"/>
        <end position="312"/>
    </location>
</feature>
<gene>
    <name evidence="7" type="ORF">SAMN05421512_10371</name>
</gene>
<dbReference type="Proteomes" id="UP000219331">
    <property type="component" value="Unassembled WGS sequence"/>
</dbReference>
<dbReference type="InterPro" id="IPR050833">
    <property type="entry name" value="Poly_Biosynth_Transport"/>
</dbReference>
<accession>A0A285S2F3</accession>
<feature type="transmembrane region" description="Helical" evidence="6">
    <location>
        <begin position="372"/>
        <end position="396"/>
    </location>
</feature>